<protein>
    <submittedName>
        <fullName evidence="2">Uncharacterized protein</fullName>
    </submittedName>
</protein>
<reference evidence="2 3" key="1">
    <citation type="submission" date="2019-11" db="EMBL/GenBank/DDBJ databases">
        <title>Whole genome sequence of Oryza granulata.</title>
        <authorList>
            <person name="Li W."/>
        </authorList>
    </citation>
    <scope>NUCLEOTIDE SEQUENCE [LARGE SCALE GENOMIC DNA]</scope>
    <source>
        <strain evidence="3">cv. Menghai</strain>
        <tissue evidence="2">Leaf</tissue>
    </source>
</reference>
<evidence type="ECO:0000313" key="2">
    <source>
        <dbReference type="EMBL" id="KAF0933885.1"/>
    </source>
</evidence>
<evidence type="ECO:0000313" key="3">
    <source>
        <dbReference type="Proteomes" id="UP000479710"/>
    </source>
</evidence>
<organism evidence="2 3">
    <name type="scientific">Oryza meyeriana var. granulata</name>
    <dbReference type="NCBI Taxonomy" id="110450"/>
    <lineage>
        <taxon>Eukaryota</taxon>
        <taxon>Viridiplantae</taxon>
        <taxon>Streptophyta</taxon>
        <taxon>Embryophyta</taxon>
        <taxon>Tracheophyta</taxon>
        <taxon>Spermatophyta</taxon>
        <taxon>Magnoliopsida</taxon>
        <taxon>Liliopsida</taxon>
        <taxon>Poales</taxon>
        <taxon>Poaceae</taxon>
        <taxon>BOP clade</taxon>
        <taxon>Oryzoideae</taxon>
        <taxon>Oryzeae</taxon>
        <taxon>Oryzinae</taxon>
        <taxon>Oryza</taxon>
        <taxon>Oryza meyeriana</taxon>
    </lineage>
</organism>
<evidence type="ECO:0000256" key="1">
    <source>
        <dbReference type="SAM" id="MobiDB-lite"/>
    </source>
</evidence>
<keyword evidence="3" id="KW-1185">Reference proteome</keyword>
<sequence>MEEMEAAEGNTWHPQGTALARAVSEGINMASGDASNSACASTGASSAGTTAAGTGHSASVPKRSASNALVPHEATTVTGGEDGTKEVDINELEVYMKEKPIRWVDPTVGLERSTVTVV</sequence>
<comment type="caution">
    <text evidence="2">The sequence shown here is derived from an EMBL/GenBank/DDBJ whole genome shotgun (WGS) entry which is preliminary data.</text>
</comment>
<name>A0A6G1FAK7_9ORYZ</name>
<dbReference type="EMBL" id="SPHZ02000001">
    <property type="protein sequence ID" value="KAF0933885.1"/>
    <property type="molecule type" value="Genomic_DNA"/>
</dbReference>
<accession>A0A6G1FAK7</accession>
<feature type="compositionally biased region" description="Low complexity" evidence="1">
    <location>
        <begin position="34"/>
        <end position="59"/>
    </location>
</feature>
<gene>
    <name evidence="2" type="ORF">E2562_020018</name>
</gene>
<dbReference type="Proteomes" id="UP000479710">
    <property type="component" value="Unassembled WGS sequence"/>
</dbReference>
<feature type="region of interest" description="Disordered" evidence="1">
    <location>
        <begin position="1"/>
        <end position="85"/>
    </location>
</feature>
<dbReference type="AlphaFoldDB" id="A0A6G1FAK7"/>
<proteinExistence type="predicted"/>